<accession>A0ABR4XGC9</accession>
<dbReference type="EMBL" id="AVPI01000008">
    <property type="protein sequence ID" value="KGN35152.1"/>
    <property type="molecule type" value="Genomic_DNA"/>
</dbReference>
<proteinExistence type="predicted"/>
<evidence type="ECO:0000256" key="1">
    <source>
        <dbReference type="SAM" id="Phobius"/>
    </source>
</evidence>
<evidence type="ECO:0000313" key="2">
    <source>
        <dbReference type="EMBL" id="KGN35152.1"/>
    </source>
</evidence>
<reference evidence="2 3" key="1">
    <citation type="submission" date="2013-08" db="EMBL/GenBank/DDBJ databases">
        <title>The genome sequence of Knoellia flava.</title>
        <authorList>
            <person name="Zhu W."/>
            <person name="Wang G."/>
        </authorList>
    </citation>
    <scope>NUCLEOTIDE SEQUENCE [LARGE SCALE GENOMIC DNA]</scope>
    <source>
        <strain evidence="2 3">TL1</strain>
    </source>
</reference>
<gene>
    <name evidence="2" type="ORF">N798_04385</name>
</gene>
<feature type="transmembrane region" description="Helical" evidence="1">
    <location>
        <begin position="21"/>
        <end position="43"/>
    </location>
</feature>
<comment type="caution">
    <text evidence="2">The sequence shown here is derived from an EMBL/GenBank/DDBJ whole genome shotgun (WGS) entry which is preliminary data.</text>
</comment>
<sequence>MGLADLDAAQRDWQRSARQGLWVDHGWLVAMTFLFASQTWMGLWSPRSAGLIVLVVVAFRGAMTALGRLRDHRAGEPAAPGPSSLTTVRSMATGPELWSVVTHALTDSGFSSRWLVDRQTLNSTRSGGWGGQRLVTVRLIAAEGGGAWVTVWSRPAASWWQRTTPDFGRSRRDANAVLRAVCGATPVAERGQSGVV</sequence>
<protein>
    <submittedName>
        <fullName evidence="2">Uncharacterized protein</fullName>
    </submittedName>
</protein>
<keyword evidence="1" id="KW-1133">Transmembrane helix</keyword>
<keyword evidence="1" id="KW-0812">Transmembrane</keyword>
<organism evidence="2 3">
    <name type="scientific">Knoellia flava TL1</name>
    <dbReference type="NCBI Taxonomy" id="1385518"/>
    <lineage>
        <taxon>Bacteria</taxon>
        <taxon>Bacillati</taxon>
        <taxon>Actinomycetota</taxon>
        <taxon>Actinomycetes</taxon>
        <taxon>Micrococcales</taxon>
        <taxon>Intrasporangiaceae</taxon>
        <taxon>Knoellia</taxon>
    </lineage>
</organism>
<feature type="transmembrane region" description="Helical" evidence="1">
    <location>
        <begin position="49"/>
        <end position="67"/>
    </location>
</feature>
<dbReference type="Proteomes" id="UP000029990">
    <property type="component" value="Unassembled WGS sequence"/>
</dbReference>
<name>A0ABR4XGC9_9MICO</name>
<keyword evidence="1" id="KW-0472">Membrane</keyword>
<evidence type="ECO:0000313" key="3">
    <source>
        <dbReference type="Proteomes" id="UP000029990"/>
    </source>
</evidence>
<keyword evidence="3" id="KW-1185">Reference proteome</keyword>